<gene>
    <name evidence="2" type="ORF">CCMP2556_LOCUS37031</name>
</gene>
<proteinExistence type="predicted"/>
<evidence type="ECO:0000313" key="2">
    <source>
        <dbReference type="EMBL" id="CAK9075198.1"/>
    </source>
</evidence>
<dbReference type="Proteomes" id="UP001642484">
    <property type="component" value="Unassembled WGS sequence"/>
</dbReference>
<protein>
    <submittedName>
        <fullName evidence="2">Uncharacterized protein</fullName>
    </submittedName>
</protein>
<comment type="caution">
    <text evidence="2">The sequence shown here is derived from an EMBL/GenBank/DDBJ whole genome shotgun (WGS) entry which is preliminary data.</text>
</comment>
<accession>A0ABP0PHT0</accession>
<reference evidence="2 3" key="1">
    <citation type="submission" date="2024-02" db="EMBL/GenBank/DDBJ databases">
        <authorList>
            <person name="Chen Y."/>
            <person name="Shah S."/>
            <person name="Dougan E. K."/>
            <person name="Thang M."/>
            <person name="Chan C."/>
        </authorList>
    </citation>
    <scope>NUCLEOTIDE SEQUENCE [LARGE SCALE GENOMIC DNA]</scope>
</reference>
<organism evidence="2 3">
    <name type="scientific">Durusdinium trenchii</name>
    <dbReference type="NCBI Taxonomy" id="1381693"/>
    <lineage>
        <taxon>Eukaryota</taxon>
        <taxon>Sar</taxon>
        <taxon>Alveolata</taxon>
        <taxon>Dinophyceae</taxon>
        <taxon>Suessiales</taxon>
        <taxon>Symbiodiniaceae</taxon>
        <taxon>Durusdinium</taxon>
    </lineage>
</organism>
<sequence length="93" mass="10259">MEYVAYLGINLQLEPELSWVAREMLAAPMPPQAEMKVSKAGNQTDVGGGFAVGRSARKEMRDASRDQFWGEFYGGRDAEYESASPDKKSGEPI</sequence>
<feature type="region of interest" description="Disordered" evidence="1">
    <location>
        <begin position="34"/>
        <end position="62"/>
    </location>
</feature>
<evidence type="ECO:0000313" key="3">
    <source>
        <dbReference type="Proteomes" id="UP001642484"/>
    </source>
</evidence>
<dbReference type="EMBL" id="CAXAMN010023106">
    <property type="protein sequence ID" value="CAK9075198.1"/>
    <property type="molecule type" value="Genomic_DNA"/>
</dbReference>
<evidence type="ECO:0000256" key="1">
    <source>
        <dbReference type="SAM" id="MobiDB-lite"/>
    </source>
</evidence>
<name>A0ABP0PHT0_9DINO</name>
<keyword evidence="3" id="KW-1185">Reference proteome</keyword>